<gene>
    <name evidence="2" type="ORF">AVDCRST_MAG70-62</name>
</gene>
<dbReference type="InterPro" id="IPR013022">
    <property type="entry name" value="Xyl_isomerase-like_TIM-brl"/>
</dbReference>
<protein>
    <recommendedName>
        <fullName evidence="1">Xylose isomerase-like TIM barrel domain-containing protein</fullName>
    </recommendedName>
</protein>
<evidence type="ECO:0000313" key="2">
    <source>
        <dbReference type="EMBL" id="CAA9540494.1"/>
    </source>
</evidence>
<dbReference type="NCBIfam" id="NF041277">
    <property type="entry name" value="coba_remo_CbiR"/>
    <property type="match status" value="1"/>
</dbReference>
<name>A0A6J4U7T3_9BACT</name>
<dbReference type="SUPFAM" id="SSF51658">
    <property type="entry name" value="Xylose isomerase-like"/>
    <property type="match status" value="1"/>
</dbReference>
<dbReference type="AlphaFoldDB" id="A0A6J4U7T3"/>
<proteinExistence type="predicted"/>
<accession>A0A6J4U7T3</accession>
<dbReference type="Pfam" id="PF01261">
    <property type="entry name" value="AP_endonuc_2"/>
    <property type="match status" value="1"/>
</dbReference>
<feature type="domain" description="Xylose isomerase-like TIM barrel" evidence="1">
    <location>
        <begin position="100"/>
        <end position="349"/>
    </location>
</feature>
<dbReference type="InterPro" id="IPR036237">
    <property type="entry name" value="Xyl_isomerase-like_sf"/>
</dbReference>
<dbReference type="Gene3D" id="3.20.20.150">
    <property type="entry name" value="Divalent-metal-dependent TIM barrel enzymes"/>
    <property type="match status" value="1"/>
</dbReference>
<evidence type="ECO:0000259" key="1">
    <source>
        <dbReference type="Pfam" id="PF01261"/>
    </source>
</evidence>
<dbReference type="InterPro" id="IPR050312">
    <property type="entry name" value="IolE/XylAMocC-like"/>
</dbReference>
<sequence length="359" mass="37749">MRSRAGCDNPASDPATAGRDTLRCLEITGAGAVTGGDELLAGTASAWLDGKLRTSDGGREMRFGIAEMSGMALTRSLGGGGSAEELVAAVTGFDRIKSVRELAAEGFDLIELGGDLSLFFPHAYSPETIAGLATLRDELGIAYTVHLPLWSVEPSSPLGPVRRGAVEAVVETIRATAPLDPEVYVLHATNALAAEFYRMRMAEAARPMVLGIFADHAVRSLGEIVTATGIDPRRLAVETVEFPFDLTLGIAEAAGVSMCFDTGHVLVGFSGPVDLFEALDRTLPHLAEVHLHDGPWQGPDHTVGYGQDHRPLGHGDLDVGRFLARLDGEGFAGPIIFELPVEGARESLARIGEMGAGGA</sequence>
<dbReference type="EMBL" id="CADCWH010000013">
    <property type="protein sequence ID" value="CAA9540494.1"/>
    <property type="molecule type" value="Genomic_DNA"/>
</dbReference>
<reference evidence="2" key="1">
    <citation type="submission" date="2020-02" db="EMBL/GenBank/DDBJ databases">
        <authorList>
            <person name="Meier V. D."/>
        </authorList>
    </citation>
    <scope>NUCLEOTIDE SEQUENCE</scope>
    <source>
        <strain evidence="2">AVDCRST_MAG70</strain>
    </source>
</reference>
<organism evidence="2">
    <name type="scientific">uncultured Thermomicrobiales bacterium</name>
    <dbReference type="NCBI Taxonomy" id="1645740"/>
    <lineage>
        <taxon>Bacteria</taxon>
        <taxon>Pseudomonadati</taxon>
        <taxon>Thermomicrobiota</taxon>
        <taxon>Thermomicrobia</taxon>
        <taxon>Thermomicrobiales</taxon>
        <taxon>environmental samples</taxon>
    </lineage>
</organism>
<dbReference type="PANTHER" id="PTHR12110:SF53">
    <property type="entry name" value="BLR5974 PROTEIN"/>
    <property type="match status" value="1"/>
</dbReference>
<dbReference type="PANTHER" id="PTHR12110">
    <property type="entry name" value="HYDROXYPYRUVATE ISOMERASE"/>
    <property type="match status" value="1"/>
</dbReference>